<accession>A0A7N0VL54</accession>
<keyword evidence="2" id="KW-0808">Transferase</keyword>
<evidence type="ECO:0000256" key="3">
    <source>
        <dbReference type="ARBA" id="ARBA00023315"/>
    </source>
</evidence>
<comment type="similarity">
    <text evidence="1">Belongs to the plant acyltransferase family.</text>
</comment>
<dbReference type="Proteomes" id="UP000594263">
    <property type="component" value="Unplaced"/>
</dbReference>
<sequence length="427" mass="47959">MKLQMEVISRETIKPSAPTPHHLSRHALSFIDQLAPPAYMPLTLYFRADQLVRNRVQISATLKAALSQILAIYYPLAGRIQGSSHVDCNDEGAHYYEADVKGSLDEFLSSPDEMELNKFLAHGIVEAVSEPPVAVQANFFDDGGLALSLAITHKIGDALSYFMFLKSWAAIARGDEDQIVKPDFNSAEYFPPKDLPAFDDKGILLKEDNILKRFIFKASSIKAMREKFGNSSSLEFPKPLTRVEALSVFVWKRFMASTQVLSPDKLYKVLHLINLRTRTDPPLPPNAFGNIDWGISATADMGMDPDTDESFGLLTDMRRSLKEIDSDFVKQIGKGKELMEGTAATGEEGKPIDWFWFSSLCRFPVYDADFGWGEPVWVTTARLPLRNWASFFDLKEGDGIEAWITLAREDMVKFEADPELLHYTTLA</sequence>
<name>A0A7N0VL54_KALFE</name>
<evidence type="ECO:0000256" key="1">
    <source>
        <dbReference type="ARBA" id="ARBA00009861"/>
    </source>
</evidence>
<evidence type="ECO:0000256" key="2">
    <source>
        <dbReference type="ARBA" id="ARBA00022679"/>
    </source>
</evidence>
<dbReference type="Pfam" id="PF02458">
    <property type="entry name" value="Transferase"/>
    <property type="match status" value="1"/>
</dbReference>
<dbReference type="Gramene" id="Kaladp0967s0026.1.v1.1">
    <property type="protein sequence ID" value="Kaladp0967s0026.1.v1.1.CDS.1"/>
    <property type="gene ID" value="Kaladp0967s0026.v1.1"/>
</dbReference>
<dbReference type="PANTHER" id="PTHR31623:SF17">
    <property type="entry name" value="F21J9.9"/>
    <property type="match status" value="1"/>
</dbReference>
<organism evidence="4 5">
    <name type="scientific">Kalanchoe fedtschenkoi</name>
    <name type="common">Lavender scallops</name>
    <name type="synonym">South American air plant</name>
    <dbReference type="NCBI Taxonomy" id="63787"/>
    <lineage>
        <taxon>Eukaryota</taxon>
        <taxon>Viridiplantae</taxon>
        <taxon>Streptophyta</taxon>
        <taxon>Embryophyta</taxon>
        <taxon>Tracheophyta</taxon>
        <taxon>Spermatophyta</taxon>
        <taxon>Magnoliopsida</taxon>
        <taxon>eudicotyledons</taxon>
        <taxon>Gunneridae</taxon>
        <taxon>Pentapetalae</taxon>
        <taxon>Saxifragales</taxon>
        <taxon>Crassulaceae</taxon>
        <taxon>Kalanchoe</taxon>
    </lineage>
</organism>
<evidence type="ECO:0000313" key="5">
    <source>
        <dbReference type="Proteomes" id="UP000594263"/>
    </source>
</evidence>
<keyword evidence="3" id="KW-0012">Acyltransferase</keyword>
<keyword evidence="5" id="KW-1185">Reference proteome</keyword>
<dbReference type="AlphaFoldDB" id="A0A7N0VL54"/>
<dbReference type="GO" id="GO:0016746">
    <property type="term" value="F:acyltransferase activity"/>
    <property type="evidence" value="ECO:0007669"/>
    <property type="project" value="UniProtKB-KW"/>
</dbReference>
<proteinExistence type="inferred from homology"/>
<dbReference type="Gene3D" id="3.30.559.10">
    <property type="entry name" value="Chloramphenicol acetyltransferase-like domain"/>
    <property type="match status" value="2"/>
</dbReference>
<evidence type="ECO:0000313" key="4">
    <source>
        <dbReference type="EnsemblPlants" id="Kaladp0967s0026.1.v1.1.CDS.1"/>
    </source>
</evidence>
<reference evidence="4" key="1">
    <citation type="submission" date="2021-01" db="UniProtKB">
        <authorList>
            <consortium name="EnsemblPlants"/>
        </authorList>
    </citation>
    <scope>IDENTIFICATION</scope>
</reference>
<dbReference type="PANTHER" id="PTHR31623">
    <property type="entry name" value="F21J9.9"/>
    <property type="match status" value="1"/>
</dbReference>
<dbReference type="InterPro" id="IPR023213">
    <property type="entry name" value="CAT-like_dom_sf"/>
</dbReference>
<protein>
    <submittedName>
        <fullName evidence="4">Uncharacterized protein</fullName>
    </submittedName>
</protein>
<dbReference type="OMA" id="IMRGFVV"/>
<dbReference type="EnsemblPlants" id="Kaladp0967s0026.1.v1.1">
    <property type="protein sequence ID" value="Kaladp0967s0026.1.v1.1.CDS.1"/>
    <property type="gene ID" value="Kaladp0967s0026.v1.1"/>
</dbReference>